<gene>
    <name evidence="1" type="ORF">MRB53_016075</name>
</gene>
<dbReference type="EMBL" id="CM056813">
    <property type="protein sequence ID" value="KAJ8639381.1"/>
    <property type="molecule type" value="Genomic_DNA"/>
</dbReference>
<protein>
    <submittedName>
        <fullName evidence="1">Uncharacterized protein</fullName>
    </submittedName>
</protein>
<comment type="caution">
    <text evidence="1">The sequence shown here is derived from an EMBL/GenBank/DDBJ whole genome shotgun (WGS) entry which is preliminary data.</text>
</comment>
<keyword evidence="2" id="KW-1185">Reference proteome</keyword>
<organism evidence="1 2">
    <name type="scientific">Persea americana</name>
    <name type="common">Avocado</name>
    <dbReference type="NCBI Taxonomy" id="3435"/>
    <lineage>
        <taxon>Eukaryota</taxon>
        <taxon>Viridiplantae</taxon>
        <taxon>Streptophyta</taxon>
        <taxon>Embryophyta</taxon>
        <taxon>Tracheophyta</taxon>
        <taxon>Spermatophyta</taxon>
        <taxon>Magnoliopsida</taxon>
        <taxon>Magnoliidae</taxon>
        <taxon>Laurales</taxon>
        <taxon>Lauraceae</taxon>
        <taxon>Persea</taxon>
    </lineage>
</organism>
<evidence type="ECO:0000313" key="1">
    <source>
        <dbReference type="EMBL" id="KAJ8639381.1"/>
    </source>
</evidence>
<dbReference type="Proteomes" id="UP001234297">
    <property type="component" value="Chromosome 5"/>
</dbReference>
<sequence>MLPYDEGWENLKARKELMVKEEVCHVVKENVMGKRKPVECMEWILTNRQSAVRSQERKTHHISELEKKLKALQTEEITLSTQLAMEKRDTTGLMAENNELKVRLQSMEEQIQLQVAVNNILKDEVQRLRGMKNPNGGHMTNDGAGFIANQEFYPYNNEMCSLITTQQLQQLQIRPPLQPNLQVQCQPPNFMRNEGPVAPNHMGLDLGGSLME</sequence>
<name>A0ACC2M233_PERAE</name>
<accession>A0ACC2M233</accession>
<evidence type="ECO:0000313" key="2">
    <source>
        <dbReference type="Proteomes" id="UP001234297"/>
    </source>
</evidence>
<proteinExistence type="predicted"/>
<reference evidence="1 2" key="1">
    <citation type="journal article" date="2022" name="Hortic Res">
        <title>A haplotype resolved chromosomal level avocado genome allows analysis of novel avocado genes.</title>
        <authorList>
            <person name="Nath O."/>
            <person name="Fletcher S.J."/>
            <person name="Hayward A."/>
            <person name="Shaw L.M."/>
            <person name="Masouleh A.K."/>
            <person name="Furtado A."/>
            <person name="Henry R.J."/>
            <person name="Mitter N."/>
        </authorList>
    </citation>
    <scope>NUCLEOTIDE SEQUENCE [LARGE SCALE GENOMIC DNA]</scope>
    <source>
        <strain evidence="2">cv. Hass</strain>
    </source>
</reference>